<comment type="caution">
    <text evidence="4">The sequence shown here is derived from an EMBL/GenBank/DDBJ whole genome shotgun (WGS) entry which is preliminary data.</text>
</comment>
<dbReference type="Proteomes" id="UP000095759">
    <property type="component" value="Unassembled WGS sequence"/>
</dbReference>
<evidence type="ECO:0000256" key="2">
    <source>
        <dbReference type="ARBA" id="ARBA00023002"/>
    </source>
</evidence>
<dbReference type="AlphaFoldDB" id="A0A1E5P4E2"/>
<accession>A0A1E5P4E2</accession>
<organism evidence="4 5">
    <name type="scientific">Streptomyces agglomeratus</name>
    <dbReference type="NCBI Taxonomy" id="285458"/>
    <lineage>
        <taxon>Bacteria</taxon>
        <taxon>Bacillati</taxon>
        <taxon>Actinomycetota</taxon>
        <taxon>Actinomycetes</taxon>
        <taxon>Kitasatosporales</taxon>
        <taxon>Streptomycetaceae</taxon>
        <taxon>Streptomyces</taxon>
    </lineage>
</organism>
<reference evidence="4 5" key="1">
    <citation type="submission" date="2016-08" db="EMBL/GenBank/DDBJ databases">
        <title>Complete genome sequence of Streptomyces agglomeratus strain 6-3-2, a novel anti-MRSA actinomycete isolated from Wuli of Tebit, China.</title>
        <authorList>
            <person name="Chen X."/>
        </authorList>
    </citation>
    <scope>NUCLEOTIDE SEQUENCE [LARGE SCALE GENOMIC DNA]</scope>
    <source>
        <strain evidence="4 5">6-3-2</strain>
    </source>
</reference>
<dbReference type="SUPFAM" id="SSF48179">
    <property type="entry name" value="6-phosphogluconate dehydrogenase C-terminal domain-like"/>
    <property type="match status" value="1"/>
</dbReference>
<dbReference type="Gene3D" id="1.10.3660.10">
    <property type="entry name" value="6-phosphogluconate dehydrogenase C-terminal like domain"/>
    <property type="match status" value="1"/>
</dbReference>
<dbReference type="Pfam" id="PF02153">
    <property type="entry name" value="PDH_N"/>
    <property type="match status" value="1"/>
</dbReference>
<dbReference type="InterPro" id="IPR036291">
    <property type="entry name" value="NAD(P)-bd_dom_sf"/>
</dbReference>
<protein>
    <submittedName>
        <fullName evidence="4">Prephenate dehydrogenase</fullName>
    </submittedName>
</protein>
<dbReference type="EMBL" id="MEHJ01000001">
    <property type="protein sequence ID" value="OEJ24399.1"/>
    <property type="molecule type" value="Genomic_DNA"/>
</dbReference>
<dbReference type="PROSITE" id="PS51176">
    <property type="entry name" value="PDH_ADH"/>
    <property type="match status" value="1"/>
</dbReference>
<dbReference type="Gene3D" id="3.40.50.720">
    <property type="entry name" value="NAD(P)-binding Rossmann-like Domain"/>
    <property type="match status" value="1"/>
</dbReference>
<evidence type="ECO:0000313" key="5">
    <source>
        <dbReference type="Proteomes" id="UP000095759"/>
    </source>
</evidence>
<evidence type="ECO:0000313" key="4">
    <source>
        <dbReference type="EMBL" id="OEJ24399.1"/>
    </source>
</evidence>
<dbReference type="InterPro" id="IPR008927">
    <property type="entry name" value="6-PGluconate_DH-like_C_sf"/>
</dbReference>
<dbReference type="PANTHER" id="PTHR21363">
    <property type="entry name" value="PREPHENATE DEHYDROGENASE"/>
    <property type="match status" value="1"/>
</dbReference>
<dbReference type="GO" id="GO:0070403">
    <property type="term" value="F:NAD+ binding"/>
    <property type="evidence" value="ECO:0007669"/>
    <property type="project" value="InterPro"/>
</dbReference>
<comment type="similarity">
    <text evidence="1">Belongs to the prephenate/arogenate dehydrogenase family.</text>
</comment>
<dbReference type="NCBIfam" id="NF005112">
    <property type="entry name" value="PRK06545.2-4"/>
    <property type="match status" value="1"/>
</dbReference>
<dbReference type="STRING" id="285458.BGM19_29370"/>
<dbReference type="InterPro" id="IPR046826">
    <property type="entry name" value="PDH_N"/>
</dbReference>
<dbReference type="InterPro" id="IPR050812">
    <property type="entry name" value="Preph/Arog_dehydrog"/>
</dbReference>
<keyword evidence="2" id="KW-0560">Oxidoreductase</keyword>
<evidence type="ECO:0000259" key="3">
    <source>
        <dbReference type="PROSITE" id="PS51176"/>
    </source>
</evidence>
<dbReference type="PANTHER" id="PTHR21363:SF0">
    <property type="entry name" value="PREPHENATE DEHYDROGENASE [NADP(+)]"/>
    <property type="match status" value="1"/>
</dbReference>
<feature type="domain" description="Prephenate/arogenate dehydrogenase" evidence="3">
    <location>
        <begin position="1"/>
        <end position="276"/>
    </location>
</feature>
<sequence>MGTGLIGTSVALALSARGVTTHLIDRNPENVRIAAALGAGTAAPPGGPVDLAVVAVPPSDVARTVAEYQKRELARAYTDVASVKAAPYAQCAELGCDLTTLVGGHPMAGGERSGPLDARADLFTDRPWVFTPAVETSENTLNVALELASLCGAVPVVLDADDHDRAVALVSHLPHLLASLTGARLLDGEEYALRLAGRGMRDAVRTAGGDAGLWADILASNASAVGAVLAELSADLGRAAHALDRLAHGGPEQRGDAYEELTGLLRRGSEGRDRIAPSLGGGAGSYVWLSVAVDGPDRRAEHLLADVSTSRVGLERMVLPDESVHPDGPVGLLVARETAWPLSEALRDRGWAVQRGTAGAGPVPADGAGIAAGPARHAAAM</sequence>
<proteinExistence type="inferred from homology"/>
<name>A0A1E5P4E2_9ACTN</name>
<dbReference type="InterPro" id="IPR003099">
    <property type="entry name" value="Prephen_DH"/>
</dbReference>
<dbReference type="GO" id="GO:0004665">
    <property type="term" value="F:prephenate dehydrogenase (NADP+) activity"/>
    <property type="evidence" value="ECO:0007669"/>
    <property type="project" value="InterPro"/>
</dbReference>
<dbReference type="InterPro" id="IPR046825">
    <property type="entry name" value="PDH_C"/>
</dbReference>
<dbReference type="GO" id="GO:0008977">
    <property type="term" value="F:prephenate dehydrogenase (NAD+) activity"/>
    <property type="evidence" value="ECO:0007669"/>
    <property type="project" value="InterPro"/>
</dbReference>
<dbReference type="SUPFAM" id="SSF51735">
    <property type="entry name" value="NAD(P)-binding Rossmann-fold domains"/>
    <property type="match status" value="1"/>
</dbReference>
<dbReference type="Pfam" id="PF20463">
    <property type="entry name" value="PDH_C"/>
    <property type="match status" value="1"/>
</dbReference>
<evidence type="ECO:0000256" key="1">
    <source>
        <dbReference type="ARBA" id="ARBA00007964"/>
    </source>
</evidence>
<gene>
    <name evidence="4" type="ORF">AS594_07735</name>
</gene>
<keyword evidence="5" id="KW-1185">Reference proteome</keyword>
<dbReference type="GO" id="GO:0006571">
    <property type="term" value="P:tyrosine biosynthetic process"/>
    <property type="evidence" value="ECO:0007669"/>
    <property type="project" value="InterPro"/>
</dbReference>